<proteinExistence type="inferred from homology"/>
<dbReference type="PANTHER" id="PTHR43212:SF3">
    <property type="entry name" value="QUERCETIN 2,3-DIOXYGENASE"/>
    <property type="match status" value="1"/>
</dbReference>
<keyword evidence="6" id="KW-1185">Reference proteome</keyword>
<dbReference type="Proteomes" id="UP001499882">
    <property type="component" value="Unassembled WGS sequence"/>
</dbReference>
<organism evidence="5 6">
    <name type="scientific">Nocardioides endophyticus</name>
    <dbReference type="NCBI Taxonomy" id="1353775"/>
    <lineage>
        <taxon>Bacteria</taxon>
        <taxon>Bacillati</taxon>
        <taxon>Actinomycetota</taxon>
        <taxon>Actinomycetes</taxon>
        <taxon>Propionibacteriales</taxon>
        <taxon>Nocardioidaceae</taxon>
        <taxon>Nocardioides</taxon>
    </lineage>
</organism>
<dbReference type="Gene3D" id="2.60.120.10">
    <property type="entry name" value="Jelly Rolls"/>
    <property type="match status" value="1"/>
</dbReference>
<protein>
    <submittedName>
        <fullName evidence="5">Pirin family protein</fullName>
    </submittedName>
</protein>
<dbReference type="InterPro" id="IPR012093">
    <property type="entry name" value="Pirin"/>
</dbReference>
<dbReference type="RefSeq" id="WP_345528467.1">
    <property type="nucleotide sequence ID" value="NZ_BAABKN010000023.1"/>
</dbReference>
<gene>
    <name evidence="5" type="ORF">GCM10023350_37570</name>
</gene>
<feature type="region of interest" description="Disordered" evidence="3">
    <location>
        <begin position="227"/>
        <end position="271"/>
    </location>
</feature>
<evidence type="ECO:0000256" key="2">
    <source>
        <dbReference type="RuleBase" id="RU003457"/>
    </source>
</evidence>
<name>A0ABP8Z7V9_9ACTN</name>
<dbReference type="InterPro" id="IPR011051">
    <property type="entry name" value="RmlC_Cupin_sf"/>
</dbReference>
<dbReference type="InterPro" id="IPR014710">
    <property type="entry name" value="RmlC-like_jellyroll"/>
</dbReference>
<dbReference type="SUPFAM" id="SSF51182">
    <property type="entry name" value="RmlC-like cupins"/>
    <property type="match status" value="1"/>
</dbReference>
<evidence type="ECO:0000259" key="4">
    <source>
        <dbReference type="Pfam" id="PF02678"/>
    </source>
</evidence>
<feature type="compositionally biased region" description="Basic and acidic residues" evidence="3">
    <location>
        <begin position="237"/>
        <end position="252"/>
    </location>
</feature>
<dbReference type="Pfam" id="PF02678">
    <property type="entry name" value="Pirin"/>
    <property type="match status" value="1"/>
</dbReference>
<reference evidence="6" key="1">
    <citation type="journal article" date="2019" name="Int. J. Syst. Evol. Microbiol.">
        <title>The Global Catalogue of Microorganisms (GCM) 10K type strain sequencing project: providing services to taxonomists for standard genome sequencing and annotation.</title>
        <authorList>
            <consortium name="The Broad Institute Genomics Platform"/>
            <consortium name="The Broad Institute Genome Sequencing Center for Infectious Disease"/>
            <person name="Wu L."/>
            <person name="Ma J."/>
        </authorList>
    </citation>
    <scope>NUCLEOTIDE SEQUENCE [LARGE SCALE GENOMIC DNA]</scope>
    <source>
        <strain evidence="6">JCM 18532</strain>
    </source>
</reference>
<comment type="caution">
    <text evidence="5">The sequence shown here is derived from an EMBL/GenBank/DDBJ whole genome shotgun (WGS) entry which is preliminary data.</text>
</comment>
<accession>A0ABP8Z7V9</accession>
<sequence length="271" mass="28699">MSVEIRRGTGRFLTRGEGYFTRHSFSFGGHYDPDNVRFGSLVCHDDHLLGPGVGFEDHPHRDLEIVTWVLSGELHHSDSSGHTGVVRPGEVQVLSAGSGVTHAEIAGPSGPTRFVQAWLAPAEIGTPPAYSVTAVSLTPGELTEVVRIGDATFRVARLSAGDTVVLPDEPLQHVFVAGGALQRSSMAQPLDDGDAFRITDQPGLAVTAAARTELLVWSFGGFEAQAPGRLRTSTTGTDDRERAGDDLDHGGRGTEGGQLAERLTVAADGDR</sequence>
<evidence type="ECO:0000256" key="3">
    <source>
        <dbReference type="SAM" id="MobiDB-lite"/>
    </source>
</evidence>
<evidence type="ECO:0000313" key="5">
    <source>
        <dbReference type="EMBL" id="GAA4749025.1"/>
    </source>
</evidence>
<comment type="similarity">
    <text evidence="1 2">Belongs to the pirin family.</text>
</comment>
<dbReference type="EMBL" id="BAABKN010000023">
    <property type="protein sequence ID" value="GAA4749025.1"/>
    <property type="molecule type" value="Genomic_DNA"/>
</dbReference>
<feature type="domain" description="Pirin N-terminal" evidence="4">
    <location>
        <begin position="20"/>
        <end position="119"/>
    </location>
</feature>
<dbReference type="InterPro" id="IPR003829">
    <property type="entry name" value="Pirin_N_dom"/>
</dbReference>
<evidence type="ECO:0000313" key="6">
    <source>
        <dbReference type="Proteomes" id="UP001499882"/>
    </source>
</evidence>
<evidence type="ECO:0000256" key="1">
    <source>
        <dbReference type="ARBA" id="ARBA00008416"/>
    </source>
</evidence>
<dbReference type="PANTHER" id="PTHR43212">
    <property type="entry name" value="QUERCETIN 2,3-DIOXYGENASE"/>
    <property type="match status" value="1"/>
</dbReference>